<dbReference type="FunFam" id="3.40.50.10140:FF:000007">
    <property type="entry name" value="Disease resistance protein (TIR-NBS-LRR class)"/>
    <property type="match status" value="1"/>
</dbReference>
<dbReference type="GO" id="GO:0030246">
    <property type="term" value="F:carbohydrate binding"/>
    <property type="evidence" value="ECO:0007669"/>
    <property type="project" value="InterPro"/>
</dbReference>
<keyword evidence="1" id="KW-0520">NAD</keyword>
<evidence type="ECO:0000256" key="1">
    <source>
        <dbReference type="ARBA" id="ARBA00023027"/>
    </source>
</evidence>
<name>A0A8X7Q8K8_BRACI</name>
<protein>
    <recommendedName>
        <fullName evidence="2">TIR domain-containing protein</fullName>
    </recommendedName>
</protein>
<evidence type="ECO:0000259" key="2">
    <source>
        <dbReference type="PROSITE" id="PS50104"/>
    </source>
</evidence>
<dbReference type="InterPro" id="IPR025886">
    <property type="entry name" value="PP2-like"/>
</dbReference>
<organism evidence="3 4">
    <name type="scientific">Brassica carinata</name>
    <name type="common">Ethiopian mustard</name>
    <name type="synonym">Abyssinian cabbage</name>
    <dbReference type="NCBI Taxonomy" id="52824"/>
    <lineage>
        <taxon>Eukaryota</taxon>
        <taxon>Viridiplantae</taxon>
        <taxon>Streptophyta</taxon>
        <taxon>Embryophyta</taxon>
        <taxon>Tracheophyta</taxon>
        <taxon>Spermatophyta</taxon>
        <taxon>Magnoliopsida</taxon>
        <taxon>eudicotyledons</taxon>
        <taxon>Gunneridae</taxon>
        <taxon>Pentapetalae</taxon>
        <taxon>rosids</taxon>
        <taxon>malvids</taxon>
        <taxon>Brassicales</taxon>
        <taxon>Brassicaceae</taxon>
        <taxon>Brassiceae</taxon>
        <taxon>Brassica</taxon>
    </lineage>
</organism>
<dbReference type="OrthoDB" id="533833at2759"/>
<dbReference type="Proteomes" id="UP000886595">
    <property type="component" value="Unassembled WGS sequence"/>
</dbReference>
<dbReference type="AlphaFoldDB" id="A0A8X7Q8K8"/>
<accession>A0A8X7Q8K8</accession>
<dbReference type="PANTHER" id="PTHR48478">
    <property type="entry name" value="LECTIN-LIKE"/>
    <property type="match status" value="1"/>
</dbReference>
<gene>
    <name evidence="3" type="ORF">Bca52824_071961</name>
</gene>
<proteinExistence type="predicted"/>
<dbReference type="SUPFAM" id="SSF52200">
    <property type="entry name" value="Toll/Interleukin receptor TIR domain"/>
    <property type="match status" value="1"/>
</dbReference>
<dbReference type="EMBL" id="JAAMPC010000014">
    <property type="protein sequence ID" value="KAG2264882.1"/>
    <property type="molecule type" value="Genomic_DNA"/>
</dbReference>
<dbReference type="PANTHER" id="PTHR48478:SF1">
    <property type="entry name" value="LECTIN-LIKE"/>
    <property type="match status" value="1"/>
</dbReference>
<dbReference type="InterPro" id="IPR035897">
    <property type="entry name" value="Toll_tir_struct_dom_sf"/>
</dbReference>
<feature type="domain" description="TIR" evidence="2">
    <location>
        <begin position="14"/>
        <end position="181"/>
    </location>
</feature>
<keyword evidence="4" id="KW-1185">Reference proteome</keyword>
<dbReference type="PROSITE" id="PS50104">
    <property type="entry name" value="TIR"/>
    <property type="match status" value="1"/>
</dbReference>
<dbReference type="Pfam" id="PF01582">
    <property type="entry name" value="TIR"/>
    <property type="match status" value="1"/>
</dbReference>
<dbReference type="Pfam" id="PF14299">
    <property type="entry name" value="PP2"/>
    <property type="match status" value="2"/>
</dbReference>
<dbReference type="InterPro" id="IPR000157">
    <property type="entry name" value="TIR_dom"/>
</dbReference>
<comment type="caution">
    <text evidence="3">The sequence shown here is derived from an EMBL/GenBank/DDBJ whole genome shotgun (WGS) entry which is preliminary data.</text>
</comment>
<dbReference type="SMART" id="SM00255">
    <property type="entry name" value="TIR"/>
    <property type="match status" value="1"/>
</dbReference>
<dbReference type="InterPro" id="IPR052147">
    <property type="entry name" value="PP2-like/Lectin"/>
</dbReference>
<reference evidence="3 4" key="1">
    <citation type="submission" date="2020-02" db="EMBL/GenBank/DDBJ databases">
        <authorList>
            <person name="Ma Q."/>
            <person name="Huang Y."/>
            <person name="Song X."/>
            <person name="Pei D."/>
        </authorList>
    </citation>
    <scope>NUCLEOTIDE SEQUENCE [LARGE SCALE GENOMIC DNA]</scope>
    <source>
        <strain evidence="3">Sxm20200214</strain>
        <tissue evidence="3">Leaf</tissue>
    </source>
</reference>
<dbReference type="Gene3D" id="3.40.50.10140">
    <property type="entry name" value="Toll/interleukin-1 receptor homology (TIR) domain"/>
    <property type="match status" value="1"/>
</dbReference>
<sequence>MASSSVMRQVSTAIQPQVFINFRGSELRRSFIAFLEPAMREANINVFIDELELMGTDLENLLVRIEESKVALAIFSKDYTSSVWCLDELVKIKECKDQGGLKVIPIFYKLEPSVVKYLQGSFGDNFRNLKRNHQHEPVKTQKWEEALTSITQTRGMRLPEQSDRSDKEFINSIVKEVKKLLANIPIVEKPPREVTNQRLDITHSEKPENWTWNSIYDGQSEADIEVAMLITVYWLHITGNFHTRKLTPGTKYEVVFILNLDDTAAGWEEPVTLKLKLEHRGGSQSIQERTLSLDDYIGDGNNWVDIQVGEFEAPPKSAAAKIFFSLHQYVDTDRKDGLVVKDHLKIAGEYLHRRKPPRELIILPKGKPPREVTNQSRGIFFVPARRLDITHSENPENWTWSSIYDGQSEADIEVATLITVYWLHITGNFHTRKLTPGTKYEVVFILKLDDTASGWEEPVTLKLKLEHRGGSQSIQERTLSLDDYIDDENNWVDIQVGEFEAPPKSAAAKIFFLCINTWTLIGRMVSW</sequence>
<dbReference type="GO" id="GO:0007165">
    <property type="term" value="P:signal transduction"/>
    <property type="evidence" value="ECO:0007669"/>
    <property type="project" value="InterPro"/>
</dbReference>
<evidence type="ECO:0000313" key="4">
    <source>
        <dbReference type="Proteomes" id="UP000886595"/>
    </source>
</evidence>
<evidence type="ECO:0000313" key="3">
    <source>
        <dbReference type="EMBL" id="KAG2264882.1"/>
    </source>
</evidence>